<dbReference type="PATRIC" id="fig|797209.4.peg.936"/>
<reference evidence="6" key="2">
    <citation type="submission" date="2016-11" db="EMBL/GenBank/DDBJ databases">
        <authorList>
            <person name="Varghese N."/>
            <person name="Submissions S."/>
        </authorList>
    </citation>
    <scope>NUCLEOTIDE SEQUENCE [LARGE SCALE GENOMIC DNA]</scope>
    <source>
        <strain evidence="6">DX253</strain>
    </source>
</reference>
<dbReference type="EMBL" id="FRAN01000002">
    <property type="protein sequence ID" value="SHK46004.1"/>
    <property type="molecule type" value="Genomic_DNA"/>
</dbReference>
<sequence>MENPLVTAGLALVFFGIGSFFGQVGIIVAGLALVGIGLSSSESNGTSEDPSEKTNCPSCGARNDRENDLCHHCGTVLSEE</sequence>
<dbReference type="Proteomes" id="UP000184203">
    <property type="component" value="Unassembled WGS sequence"/>
</dbReference>
<feature type="transmembrane region" description="Helical" evidence="1">
    <location>
        <begin position="12"/>
        <end position="38"/>
    </location>
</feature>
<dbReference type="OrthoDB" id="247232at2157"/>
<name>E7QQ76_HALPU</name>
<reference evidence="4" key="3">
    <citation type="submission" date="2016-11" db="EMBL/GenBank/DDBJ databases">
        <authorList>
            <person name="Jaros S."/>
            <person name="Januszkiewicz K."/>
            <person name="Wedrychowicz H."/>
        </authorList>
    </citation>
    <scope>NUCLEOTIDE SEQUENCE [LARGE SCALE GENOMIC DNA]</scope>
    <source>
        <strain evidence="4">DX253</strain>
    </source>
</reference>
<reference evidence="3 5" key="1">
    <citation type="journal article" date="2014" name="ISME J.">
        <title>Trehalose/2-sulfotrehalose biosynthesis and glycine-betaine uptake are widely spread mechanisms for osmoadaptation in the Halobacteriales.</title>
        <authorList>
            <person name="Youssef N.H."/>
            <person name="Savage-Ashlock K.N."/>
            <person name="McCully A.L."/>
            <person name="Luedtke B."/>
            <person name="Shaw E.I."/>
            <person name="Hoff W.D."/>
            <person name="Elshahed M.S."/>
        </authorList>
    </citation>
    <scope>NUCLEOTIDE SEQUENCE [LARGE SCALE GENOMIC DNA]</scope>
    <source>
        <strain evidence="3 5">DX253</strain>
    </source>
</reference>
<evidence type="ECO:0000256" key="1">
    <source>
        <dbReference type="SAM" id="Phobius"/>
    </source>
</evidence>
<dbReference type="InterPro" id="IPR059113">
    <property type="entry name" value="Znf_ribbon"/>
</dbReference>
<accession>E7QQ76</accession>
<evidence type="ECO:0000313" key="4">
    <source>
        <dbReference type="EMBL" id="SHK46004.1"/>
    </source>
</evidence>
<proteinExistence type="predicted"/>
<keyword evidence="1" id="KW-0472">Membrane</keyword>
<organism evidence="3 5">
    <name type="scientific">Haladaptatus paucihalophilus DX253</name>
    <dbReference type="NCBI Taxonomy" id="797209"/>
    <lineage>
        <taxon>Archaea</taxon>
        <taxon>Methanobacteriati</taxon>
        <taxon>Methanobacteriota</taxon>
        <taxon>Stenosarchaea group</taxon>
        <taxon>Halobacteria</taxon>
        <taxon>Halobacteriales</taxon>
        <taxon>Haladaptataceae</taxon>
        <taxon>Haladaptatus</taxon>
    </lineage>
</organism>
<keyword evidence="1" id="KW-1133">Transmembrane helix</keyword>
<keyword evidence="6" id="KW-1185">Reference proteome</keyword>
<evidence type="ECO:0000313" key="6">
    <source>
        <dbReference type="Proteomes" id="UP000184203"/>
    </source>
</evidence>
<dbReference type="STRING" id="797209.GCA_000376445_01061"/>
<dbReference type="RefSeq" id="WP_007977551.1">
    <property type="nucleotide sequence ID" value="NZ_AEMG01000004.1"/>
</dbReference>
<evidence type="ECO:0000313" key="5">
    <source>
        <dbReference type="Proteomes" id="UP000003751"/>
    </source>
</evidence>
<feature type="domain" description="Putative zinc-ribbon" evidence="2">
    <location>
        <begin position="52"/>
        <end position="77"/>
    </location>
</feature>
<gene>
    <name evidence="4" type="ORF">SAMN05444342_1330</name>
    <name evidence="3" type="ORF">ZOD2009_04732</name>
</gene>
<dbReference type="EMBL" id="AEMG01000004">
    <property type="protein sequence ID" value="EFW93140.1"/>
    <property type="molecule type" value="Genomic_DNA"/>
</dbReference>
<dbReference type="Proteomes" id="UP000003751">
    <property type="component" value="Unassembled WGS sequence"/>
</dbReference>
<dbReference type="AlphaFoldDB" id="E7QQ76"/>
<evidence type="ECO:0000259" key="2">
    <source>
        <dbReference type="Pfam" id="PF13248"/>
    </source>
</evidence>
<keyword evidence="1" id="KW-0812">Transmembrane</keyword>
<protein>
    <recommendedName>
        <fullName evidence="2">Putative zinc-ribbon domain-containing protein</fullName>
    </recommendedName>
</protein>
<dbReference type="Pfam" id="PF13248">
    <property type="entry name" value="Zn_ribbon_3"/>
    <property type="match status" value="1"/>
</dbReference>
<evidence type="ECO:0000313" key="3">
    <source>
        <dbReference type="EMBL" id="EFW93140.1"/>
    </source>
</evidence>